<reference evidence="3 4" key="1">
    <citation type="submission" date="2019-02" db="EMBL/GenBank/DDBJ databases">
        <title>Genome sequence of the sea-ice species Brumimicrobium glaciale.</title>
        <authorList>
            <person name="Bowman J.P."/>
        </authorList>
    </citation>
    <scope>NUCLEOTIDE SEQUENCE [LARGE SCALE GENOMIC DNA]</scope>
    <source>
        <strain evidence="3 4">IC156</strain>
    </source>
</reference>
<evidence type="ECO:0000313" key="3">
    <source>
        <dbReference type="EMBL" id="RYM32851.1"/>
    </source>
</evidence>
<keyword evidence="4" id="KW-1185">Reference proteome</keyword>
<dbReference type="EMBL" id="SETE01000005">
    <property type="protein sequence ID" value="RYM32851.1"/>
    <property type="molecule type" value="Genomic_DNA"/>
</dbReference>
<keyword evidence="1" id="KW-0812">Transmembrane</keyword>
<gene>
    <name evidence="3" type="ORF">ERX46_12395</name>
</gene>
<keyword evidence="1" id="KW-0472">Membrane</keyword>
<keyword evidence="1" id="KW-1133">Transmembrane helix</keyword>
<organism evidence="3 4">
    <name type="scientific">Brumimicrobium glaciale</name>
    <dbReference type="NCBI Taxonomy" id="200475"/>
    <lineage>
        <taxon>Bacteria</taxon>
        <taxon>Pseudomonadati</taxon>
        <taxon>Bacteroidota</taxon>
        <taxon>Flavobacteriia</taxon>
        <taxon>Flavobacteriales</taxon>
        <taxon>Crocinitomicaceae</taxon>
        <taxon>Brumimicrobium</taxon>
    </lineage>
</organism>
<dbReference type="Pfam" id="PF12770">
    <property type="entry name" value="CHAT"/>
    <property type="match status" value="1"/>
</dbReference>
<protein>
    <submittedName>
        <fullName evidence="3">CHAT domain-containing protein</fullName>
    </submittedName>
</protein>
<comment type="caution">
    <text evidence="3">The sequence shown here is derived from an EMBL/GenBank/DDBJ whole genome shotgun (WGS) entry which is preliminary data.</text>
</comment>
<dbReference type="Gene3D" id="1.25.40.10">
    <property type="entry name" value="Tetratricopeptide repeat domain"/>
    <property type="match status" value="1"/>
</dbReference>
<dbReference type="InterPro" id="IPR024983">
    <property type="entry name" value="CHAT_dom"/>
</dbReference>
<proteinExistence type="predicted"/>
<evidence type="ECO:0000313" key="4">
    <source>
        <dbReference type="Proteomes" id="UP000293952"/>
    </source>
</evidence>
<feature type="transmembrane region" description="Helical" evidence="1">
    <location>
        <begin position="772"/>
        <end position="792"/>
    </location>
</feature>
<dbReference type="PANTHER" id="PTHR10098">
    <property type="entry name" value="RAPSYN-RELATED"/>
    <property type="match status" value="1"/>
</dbReference>
<dbReference type="RefSeq" id="WP_130094188.1">
    <property type="nucleotide sequence ID" value="NZ_SETE01000005.1"/>
</dbReference>
<evidence type="ECO:0000259" key="2">
    <source>
        <dbReference type="Pfam" id="PF12770"/>
    </source>
</evidence>
<sequence length="803" mass="92598">MGRIFYILFVLISLNSLSQSKTETKKNEIHTDIQVKSLASEINNPTNESNILKAKHFKEKGDIAVRQGDIDYAHECWEKSNIYRSKAYPLGDYHLVWNTAQLTIYHHLNKNYAKSIALADETVELISGLTVEQQNEIEIYKIWNILGQTYKQAKKDLSFTETQKLYERVTAYYLNSVQFIQEHKIDDTELAGTYRLLGNSYTDLIFRALQNDKEIALDYYNKATNYYDKSIAIAKLLLDDEHYQLSKNYFVQGLLNYYVKDQLDINSSERSIHYYELAVEAYGIDINKPLKKDLEPIVSKNTFLMLLKHLTLAYLVEFKKDQSLTWLEKAEKVNQIAIDAWSAIHNQYMSNNINQTLSVYELVPFIETISIELFKQKSKLNYDINVIFKANQKLKYYDLLKLDKNNKSLVSDISIHQLQEKLKENEVFLDFHISEEAKRVIALRFTSTTAELITLPYLKREIFEETIEGFLNAIKTFDFNSYTSSAHTIYESWMKPCKIDDSDLILCLDGVLNNLPFEALLTSKNNWDKKDYRELDYLIKKNQVQYVLNPQMFRDKQSDTKSKKQFNLQAFIPENVNFSSLPFSLKLGENLERNSKAQLFASDKATKSSFIKLNSSIVHLSGHGVISDQNVMDNHLVFSDSLLYLNELMNIENIPSLVILNTCNSAIGRIYSGDGINGFVRMLSRMGAESVMSNLWEVDDQASNALLHDFYEELIKGTVTTHSLTKAQLELIQNANSSKSAAPYYWAAHRLVGNELSFNKIETNQSSSSTRLWLISASVLLISLGVLGKYFYRKSKKSTAHRF</sequence>
<dbReference type="InterPro" id="IPR011990">
    <property type="entry name" value="TPR-like_helical_dom_sf"/>
</dbReference>
<name>A0A4Q4KI00_9FLAO</name>
<dbReference type="OrthoDB" id="9771112at2"/>
<dbReference type="Proteomes" id="UP000293952">
    <property type="component" value="Unassembled WGS sequence"/>
</dbReference>
<accession>A0A4Q4KI00</accession>
<feature type="domain" description="CHAT" evidence="2">
    <location>
        <begin position="500"/>
        <end position="754"/>
    </location>
</feature>
<dbReference type="AlphaFoldDB" id="A0A4Q4KI00"/>
<evidence type="ECO:0000256" key="1">
    <source>
        <dbReference type="SAM" id="Phobius"/>
    </source>
</evidence>